<reference evidence="1 2" key="1">
    <citation type="submission" date="2020-08" db="EMBL/GenBank/DDBJ databases">
        <authorList>
            <person name="Liu C."/>
            <person name="Sun Q."/>
        </authorList>
    </citation>
    <scope>NUCLEOTIDE SEQUENCE [LARGE SCALE GENOMIC DNA]</scope>
    <source>
        <strain evidence="1 2">NSJ-18</strain>
    </source>
</reference>
<dbReference type="Proteomes" id="UP000609849">
    <property type="component" value="Unassembled WGS sequence"/>
</dbReference>
<evidence type="ECO:0000313" key="1">
    <source>
        <dbReference type="EMBL" id="MBC5995528.1"/>
    </source>
</evidence>
<organism evidence="1 2">
    <name type="scientific">Romboutsia faecis</name>
    <dbReference type="NCBI Taxonomy" id="2764597"/>
    <lineage>
        <taxon>Bacteria</taxon>
        <taxon>Bacillati</taxon>
        <taxon>Bacillota</taxon>
        <taxon>Clostridia</taxon>
        <taxon>Peptostreptococcales</taxon>
        <taxon>Peptostreptococcaceae</taxon>
        <taxon>Romboutsia</taxon>
    </lineage>
</organism>
<name>A0ABR7JLE5_9FIRM</name>
<evidence type="ECO:0000313" key="2">
    <source>
        <dbReference type="Proteomes" id="UP000609849"/>
    </source>
</evidence>
<protein>
    <submittedName>
        <fullName evidence="1">DUF3787 domain-containing protein</fullName>
    </submittedName>
</protein>
<dbReference type="Pfam" id="PF12655">
    <property type="entry name" value="CDIF630_02480-like"/>
    <property type="match status" value="1"/>
</dbReference>
<dbReference type="InterPro" id="IPR024209">
    <property type="entry name" value="CDIF630_02480-like"/>
</dbReference>
<dbReference type="RefSeq" id="WP_172976692.1">
    <property type="nucleotide sequence ID" value="NZ_JACRWE010000001.1"/>
</dbReference>
<accession>A0ABR7JLE5</accession>
<comment type="caution">
    <text evidence="1">The sequence shown here is derived from an EMBL/GenBank/DDBJ whole genome shotgun (WGS) entry which is preliminary data.</text>
</comment>
<dbReference type="EMBL" id="JACRWE010000001">
    <property type="protein sequence ID" value="MBC5995528.1"/>
    <property type="molecule type" value="Genomic_DNA"/>
</dbReference>
<proteinExistence type="predicted"/>
<keyword evidence="2" id="KW-1185">Reference proteome</keyword>
<sequence length="64" mass="7064">MIENKAKALTGENNRRLNLKLALDQGLNAPISEADEIMPESNVTIPSEENVLQAKDWVDNGSRT</sequence>
<gene>
    <name evidence="1" type="ORF">H8923_02030</name>
</gene>